<dbReference type="Proteomes" id="UP001466331">
    <property type="component" value="Unassembled WGS sequence"/>
</dbReference>
<dbReference type="InterPro" id="IPR001537">
    <property type="entry name" value="SpoU_MeTrfase"/>
</dbReference>
<comment type="similarity">
    <text evidence="1">Belongs to the class IV-like SAM-binding methyltransferase superfamily. RNA methyltransferase TrmH family.</text>
</comment>
<organism evidence="6 7">
    <name type="scientific">Rarispira pelagica</name>
    <dbReference type="NCBI Taxonomy" id="3141764"/>
    <lineage>
        <taxon>Bacteria</taxon>
        <taxon>Pseudomonadati</taxon>
        <taxon>Spirochaetota</taxon>
        <taxon>Spirochaetia</taxon>
        <taxon>Winmispirales</taxon>
        <taxon>Winmispiraceae</taxon>
        <taxon>Rarispira</taxon>
    </lineage>
</organism>
<comment type="caution">
    <text evidence="6">The sequence shown here is derived from an EMBL/GenBank/DDBJ whole genome shotgun (WGS) entry which is preliminary data.</text>
</comment>
<dbReference type="Gene3D" id="3.40.1280.10">
    <property type="match status" value="1"/>
</dbReference>
<keyword evidence="4" id="KW-0949">S-adenosyl-L-methionine</keyword>
<dbReference type="RefSeq" id="WP_420068530.1">
    <property type="nucleotide sequence ID" value="NZ_JBCHKQ010000001.1"/>
</dbReference>
<dbReference type="InterPro" id="IPR029026">
    <property type="entry name" value="tRNA_m1G_MTases_N"/>
</dbReference>
<evidence type="ECO:0000256" key="3">
    <source>
        <dbReference type="ARBA" id="ARBA00022679"/>
    </source>
</evidence>
<evidence type="ECO:0000256" key="4">
    <source>
        <dbReference type="ARBA" id="ARBA00022691"/>
    </source>
</evidence>
<dbReference type="InterPro" id="IPR004384">
    <property type="entry name" value="RNA_MeTrfase_TrmJ/LasT"/>
</dbReference>
<dbReference type="GO" id="GO:0032259">
    <property type="term" value="P:methylation"/>
    <property type="evidence" value="ECO:0007669"/>
    <property type="project" value="UniProtKB-KW"/>
</dbReference>
<dbReference type="GO" id="GO:0008168">
    <property type="term" value="F:methyltransferase activity"/>
    <property type="evidence" value="ECO:0007669"/>
    <property type="project" value="UniProtKB-KW"/>
</dbReference>
<sequence>MVRIILVEPEGPENLGMIARAMANMGHKELYVVSPACDILSSPSLKYALHARGILENAIIVSALEDALLDCDISFALTRRQGQYRQPDVYLPELGNILTGLEARKLGFIFGRERNGLLAEEVMLCDMILTIPSSSDYPSLNLAQAVMLVLYELMRISFNSMRKSQKPRLDEQIEKTSISVKKVLRELGYYKGLGDDKVDFIVRKAVSRASANRKAAVRIENLFSHILSRIKSTEDV</sequence>
<evidence type="ECO:0000259" key="5">
    <source>
        <dbReference type="Pfam" id="PF00588"/>
    </source>
</evidence>
<dbReference type="Pfam" id="PF00588">
    <property type="entry name" value="SpoU_methylase"/>
    <property type="match status" value="1"/>
</dbReference>
<evidence type="ECO:0000256" key="2">
    <source>
        <dbReference type="ARBA" id="ARBA00022603"/>
    </source>
</evidence>
<keyword evidence="7" id="KW-1185">Reference proteome</keyword>
<evidence type="ECO:0000313" key="7">
    <source>
        <dbReference type="Proteomes" id="UP001466331"/>
    </source>
</evidence>
<proteinExistence type="inferred from homology"/>
<dbReference type="PANTHER" id="PTHR42786:SF2">
    <property type="entry name" value="TRNA (CYTIDINE_URIDINE-2'-O-)-METHYLTRANSFERASE TRMJ"/>
    <property type="match status" value="1"/>
</dbReference>
<keyword evidence="3" id="KW-0808">Transferase</keyword>
<dbReference type="InterPro" id="IPR029028">
    <property type="entry name" value="Alpha/beta_knot_MTases"/>
</dbReference>
<keyword evidence="2 6" id="KW-0489">Methyltransferase</keyword>
<name>A0ABU9U8T5_9SPIR</name>
<protein>
    <submittedName>
        <fullName evidence="6">RNA methyltransferase</fullName>
    </submittedName>
</protein>
<dbReference type="PIRSF" id="PIRSF004808">
    <property type="entry name" value="LasT"/>
    <property type="match status" value="1"/>
</dbReference>
<evidence type="ECO:0000256" key="1">
    <source>
        <dbReference type="ARBA" id="ARBA00007228"/>
    </source>
</evidence>
<evidence type="ECO:0000313" key="6">
    <source>
        <dbReference type="EMBL" id="MEM5947077.1"/>
    </source>
</evidence>
<accession>A0ABU9U8T5</accession>
<dbReference type="EMBL" id="JBCHKQ010000001">
    <property type="protein sequence ID" value="MEM5947077.1"/>
    <property type="molecule type" value="Genomic_DNA"/>
</dbReference>
<dbReference type="PANTHER" id="PTHR42786">
    <property type="entry name" value="TRNA/RRNA METHYLTRANSFERASE"/>
    <property type="match status" value="1"/>
</dbReference>
<reference evidence="6 7" key="1">
    <citation type="submission" date="2024-03" db="EMBL/GenBank/DDBJ databases">
        <title>Ignisphaera cupida sp. nov., a hyperthermophilic hydrolytic archaeon from a hot spring of Kamchatka, and proposal of Ignisphaeraceae fam. nov.</title>
        <authorList>
            <person name="Podosokorskaya O.A."/>
            <person name="Elcheninov A.G."/>
            <person name="Maltseva A.I."/>
            <person name="Zayulina K.S."/>
            <person name="Novikov A."/>
            <person name="Merkel A.Y."/>
        </authorList>
    </citation>
    <scope>NUCLEOTIDE SEQUENCE [LARGE SCALE GENOMIC DNA]</scope>
    <source>
        <strain evidence="6 7">38H-sp</strain>
    </source>
</reference>
<feature type="domain" description="tRNA/rRNA methyltransferase SpoU type" evidence="5">
    <location>
        <begin position="2"/>
        <end position="151"/>
    </location>
</feature>
<gene>
    <name evidence="6" type="ORF">WKV44_00810</name>
</gene>
<dbReference type="CDD" id="cd18093">
    <property type="entry name" value="SpoU-like_TrmJ"/>
    <property type="match status" value="1"/>
</dbReference>
<dbReference type="SUPFAM" id="SSF75217">
    <property type="entry name" value="alpha/beta knot"/>
    <property type="match status" value="1"/>
</dbReference>